<accession>A0ABU1W4G9</accession>
<name>A0ABU1W4G9_9GAMM</name>
<reference evidence="2 3" key="1">
    <citation type="submission" date="2023-07" db="EMBL/GenBank/DDBJ databases">
        <title>Sorghum-associated microbial communities from plants grown in Nebraska, USA.</title>
        <authorList>
            <person name="Schachtman D."/>
        </authorList>
    </citation>
    <scope>NUCLEOTIDE SEQUENCE [LARGE SCALE GENOMIC DNA]</scope>
    <source>
        <strain evidence="2 3">4138</strain>
    </source>
</reference>
<protein>
    <recommendedName>
        <fullName evidence="4">DUF3019 domain-containing protein</fullName>
    </recommendedName>
</protein>
<sequence length="131" mass="14594">MMVRCSVVIQLFSLALVCAAEAAPAELALKLIPQTCVVTEQQPQCQIKARLLVTGGEHQLLCLYQDTTQHSCQWHLPGQTTVFTLEVDADSNLPLRLKTPQGQAIATTTLQLVQFQGAHKRHKRGYLWNML</sequence>
<organism evidence="2 3">
    <name type="scientific">Rheinheimera soli</name>
    <dbReference type="NCBI Taxonomy" id="443616"/>
    <lineage>
        <taxon>Bacteria</taxon>
        <taxon>Pseudomonadati</taxon>
        <taxon>Pseudomonadota</taxon>
        <taxon>Gammaproteobacteria</taxon>
        <taxon>Chromatiales</taxon>
        <taxon>Chromatiaceae</taxon>
        <taxon>Rheinheimera</taxon>
    </lineage>
</organism>
<gene>
    <name evidence="2" type="ORF">J2W69_003770</name>
</gene>
<comment type="caution">
    <text evidence="2">The sequence shown here is derived from an EMBL/GenBank/DDBJ whole genome shotgun (WGS) entry which is preliminary data.</text>
</comment>
<feature type="chain" id="PRO_5046157317" description="DUF3019 domain-containing protein" evidence="1">
    <location>
        <begin position="23"/>
        <end position="131"/>
    </location>
</feature>
<proteinExistence type="predicted"/>
<keyword evidence="1" id="KW-0732">Signal</keyword>
<feature type="signal peptide" evidence="1">
    <location>
        <begin position="1"/>
        <end position="22"/>
    </location>
</feature>
<dbReference type="EMBL" id="JAVDWR010000022">
    <property type="protein sequence ID" value="MDR7122792.1"/>
    <property type="molecule type" value="Genomic_DNA"/>
</dbReference>
<dbReference type="Pfam" id="PF11456">
    <property type="entry name" value="DUF3019"/>
    <property type="match status" value="1"/>
</dbReference>
<evidence type="ECO:0008006" key="4">
    <source>
        <dbReference type="Google" id="ProtNLM"/>
    </source>
</evidence>
<evidence type="ECO:0000256" key="1">
    <source>
        <dbReference type="SAM" id="SignalP"/>
    </source>
</evidence>
<dbReference type="InterPro" id="IPR021559">
    <property type="entry name" value="DUF3019"/>
</dbReference>
<evidence type="ECO:0000313" key="3">
    <source>
        <dbReference type="Proteomes" id="UP001257909"/>
    </source>
</evidence>
<evidence type="ECO:0000313" key="2">
    <source>
        <dbReference type="EMBL" id="MDR7122792.1"/>
    </source>
</evidence>
<keyword evidence="3" id="KW-1185">Reference proteome</keyword>
<dbReference type="RefSeq" id="WP_310281315.1">
    <property type="nucleotide sequence ID" value="NZ_JAVDWR010000022.1"/>
</dbReference>
<dbReference type="Proteomes" id="UP001257909">
    <property type="component" value="Unassembled WGS sequence"/>
</dbReference>